<accession>M3JCY9</accession>
<dbReference type="STRING" id="1245528.M3JCY9"/>
<name>M3JCY9_CANMX</name>
<comment type="caution">
    <text evidence="3">The sequence shown here is derived from an EMBL/GenBank/DDBJ whole genome shotgun (WGS) entry which is preliminary data.</text>
</comment>
<dbReference type="EMBL" id="AOGT01000402">
    <property type="protein sequence ID" value="EMG50038.1"/>
    <property type="molecule type" value="Genomic_DNA"/>
</dbReference>
<dbReference type="HOGENOM" id="CLU_034119_1_0_1"/>
<dbReference type="SUPFAM" id="SSF48208">
    <property type="entry name" value="Six-hairpin glycosidases"/>
    <property type="match status" value="1"/>
</dbReference>
<keyword evidence="4" id="KW-1185">Reference proteome</keyword>
<keyword evidence="2" id="KW-0732">Signal</keyword>
<dbReference type="PANTHER" id="PTHR47791">
    <property type="entry name" value="MEIOTICALLY UP-REGULATED GENE 191 PROTEIN"/>
    <property type="match status" value="1"/>
</dbReference>
<dbReference type="Proteomes" id="UP000011777">
    <property type="component" value="Unassembled WGS sequence"/>
</dbReference>
<dbReference type="eggNOG" id="ENOG502QR9C">
    <property type="taxonomic scope" value="Eukaryota"/>
</dbReference>
<evidence type="ECO:0000313" key="3">
    <source>
        <dbReference type="EMBL" id="EMG50038.1"/>
    </source>
</evidence>
<feature type="chain" id="PRO_5013130569" description="Alpha-1,6-mannanase" evidence="2">
    <location>
        <begin position="16"/>
        <end position="451"/>
    </location>
</feature>
<sequence>MNPVIVLLLLSFSLAVPVNTIVRTVVVTAPAQIVTVSQPAVAPTLTVGGETSQTSEVTSDSSDPASSSSTEPESIATAVLSSKSETGNFYYDTVFKLWQRFWIANQGKWNDDDTICNDGDFDLPVLWNMAVLGKAIANTNDVSGVKVTAERIMDYRDADTGVFSASPNSPSEIYTDDNAQLAWFFIDAYKLTNNQQYLNSAQDIMSFLQSQWGPNGGVIWKKDQNYIASISTVEAALTAVRLYEITNDNSLIDFANKCMDFMFKNLQDPSDNLFYDGTNKNDLTQIDKGKLTYTVGCAISTLTSLHKFNNNDSDSLDKALQLAKAATNTTGAFYTDDGLWNNNLEYVHLLFIGFLDAFQASSKFDQFKDEVVRQGNYIYEYLQDPNDPALYFESITQSNGPAYERFSKVFSAQNYTPQNSIFCSNDPSKPAKKSLLVNASAGQILYAMANF</sequence>
<organism evidence="3 4">
    <name type="scientific">Candida maltosa (strain Xu316)</name>
    <name type="common">Yeast</name>
    <dbReference type="NCBI Taxonomy" id="1245528"/>
    <lineage>
        <taxon>Eukaryota</taxon>
        <taxon>Fungi</taxon>
        <taxon>Dikarya</taxon>
        <taxon>Ascomycota</taxon>
        <taxon>Saccharomycotina</taxon>
        <taxon>Pichiomycetes</taxon>
        <taxon>Debaryomycetaceae</taxon>
        <taxon>Candida/Lodderomyces clade</taxon>
        <taxon>Candida</taxon>
    </lineage>
</organism>
<dbReference type="GO" id="GO:0005975">
    <property type="term" value="P:carbohydrate metabolic process"/>
    <property type="evidence" value="ECO:0007669"/>
    <property type="project" value="InterPro"/>
</dbReference>
<evidence type="ECO:0000313" key="4">
    <source>
        <dbReference type="Proteomes" id="UP000011777"/>
    </source>
</evidence>
<dbReference type="AlphaFoldDB" id="M3JCY9"/>
<reference evidence="3 4" key="1">
    <citation type="submission" date="2013-02" db="EMBL/GenBank/DDBJ databases">
        <title>Genome sequence of Candida maltosa Xu316, a potential industrial strain for xylitol and ethanol production.</title>
        <authorList>
            <person name="Yu J."/>
            <person name="Wang Q."/>
            <person name="Geng X."/>
            <person name="Bao W."/>
            <person name="He P."/>
            <person name="Cai J."/>
        </authorList>
    </citation>
    <scope>NUCLEOTIDE SEQUENCE [LARGE SCALE GENOMIC DNA]</scope>
    <source>
        <strain evidence="4">Xu316</strain>
    </source>
</reference>
<evidence type="ECO:0000256" key="1">
    <source>
        <dbReference type="SAM" id="MobiDB-lite"/>
    </source>
</evidence>
<evidence type="ECO:0008006" key="5">
    <source>
        <dbReference type="Google" id="ProtNLM"/>
    </source>
</evidence>
<dbReference type="OMA" id="CMDFMFK"/>
<dbReference type="OrthoDB" id="9984024at2759"/>
<dbReference type="Gene3D" id="1.50.10.20">
    <property type="match status" value="1"/>
</dbReference>
<proteinExistence type="predicted"/>
<dbReference type="InterPro" id="IPR005198">
    <property type="entry name" value="Glyco_hydro_76"/>
</dbReference>
<dbReference type="InterPro" id="IPR053169">
    <property type="entry name" value="MUG_Protein"/>
</dbReference>
<feature type="region of interest" description="Disordered" evidence="1">
    <location>
        <begin position="47"/>
        <end position="73"/>
    </location>
</feature>
<dbReference type="PANTHER" id="PTHR47791:SF3">
    <property type="entry name" value="MEIOTICALLY UP-REGULATED GENE 191 PROTEIN"/>
    <property type="match status" value="1"/>
</dbReference>
<feature type="compositionally biased region" description="Low complexity" evidence="1">
    <location>
        <begin position="55"/>
        <end position="73"/>
    </location>
</feature>
<dbReference type="Pfam" id="PF03663">
    <property type="entry name" value="Glyco_hydro_76"/>
    <property type="match status" value="1"/>
</dbReference>
<gene>
    <name evidence="3" type="ORF">G210_4956</name>
</gene>
<evidence type="ECO:0000256" key="2">
    <source>
        <dbReference type="SAM" id="SignalP"/>
    </source>
</evidence>
<dbReference type="InterPro" id="IPR008928">
    <property type="entry name" value="6-hairpin_glycosidase_sf"/>
</dbReference>
<protein>
    <recommendedName>
        <fullName evidence="5">Alpha-1,6-mannanase</fullName>
    </recommendedName>
</protein>
<feature type="signal peptide" evidence="2">
    <location>
        <begin position="1"/>
        <end position="15"/>
    </location>
</feature>